<protein>
    <submittedName>
        <fullName evidence="1">Uncharacterized protein</fullName>
    </submittedName>
</protein>
<comment type="caution">
    <text evidence="1">The sequence shown here is derived from an EMBL/GenBank/DDBJ whole genome shotgun (WGS) entry which is preliminary data.</text>
</comment>
<evidence type="ECO:0000313" key="2">
    <source>
        <dbReference type="Proteomes" id="UP001239111"/>
    </source>
</evidence>
<proteinExistence type="predicted"/>
<accession>A0ACC2PWT0</accession>
<organism evidence="1 2">
    <name type="scientific">Eretmocerus hayati</name>
    <dbReference type="NCBI Taxonomy" id="131215"/>
    <lineage>
        <taxon>Eukaryota</taxon>
        <taxon>Metazoa</taxon>
        <taxon>Ecdysozoa</taxon>
        <taxon>Arthropoda</taxon>
        <taxon>Hexapoda</taxon>
        <taxon>Insecta</taxon>
        <taxon>Pterygota</taxon>
        <taxon>Neoptera</taxon>
        <taxon>Endopterygota</taxon>
        <taxon>Hymenoptera</taxon>
        <taxon>Apocrita</taxon>
        <taxon>Proctotrupomorpha</taxon>
        <taxon>Chalcidoidea</taxon>
        <taxon>Aphelinidae</taxon>
        <taxon>Aphelininae</taxon>
        <taxon>Eretmocerus</taxon>
    </lineage>
</organism>
<sequence>MGLDSFADDLDSLTSSMNESLHNFEGPVIIGGDSNPTIGIENQSDADILSETEFYATRHSKEPVLNKQGRQLVRDFETLGLTVLNGRTRTPEITTNDVNQLDSALIEAIKYSAKGLGLTKSIPHGEHALRDEPWFDNDCRSAYKNKGKFSTLGQELDEAASRLNLCPSNRWCALSLAK</sequence>
<gene>
    <name evidence="1" type="ORF">QAD02_023776</name>
</gene>
<name>A0ACC2PWT0_9HYME</name>
<reference evidence="1" key="1">
    <citation type="submission" date="2023-04" db="EMBL/GenBank/DDBJ databases">
        <title>A chromosome-level genome assembly of the parasitoid wasp Eretmocerus hayati.</title>
        <authorList>
            <person name="Zhong Y."/>
            <person name="Liu S."/>
            <person name="Liu Y."/>
        </authorList>
    </citation>
    <scope>NUCLEOTIDE SEQUENCE</scope>
    <source>
        <strain evidence="1">ZJU_SS_LIU_2023</strain>
    </source>
</reference>
<dbReference type="EMBL" id="CM056741">
    <property type="protein sequence ID" value="KAJ8687981.1"/>
    <property type="molecule type" value="Genomic_DNA"/>
</dbReference>
<keyword evidence="2" id="KW-1185">Reference proteome</keyword>
<evidence type="ECO:0000313" key="1">
    <source>
        <dbReference type="EMBL" id="KAJ8687981.1"/>
    </source>
</evidence>
<dbReference type="Proteomes" id="UP001239111">
    <property type="component" value="Chromosome 1"/>
</dbReference>